<dbReference type="PANTHER" id="PTHR46623:SF10">
    <property type="entry name" value="CARBOXYMETHYLENEBUTENOLIDASE HOMOLOG"/>
    <property type="match status" value="1"/>
</dbReference>
<keyword evidence="3" id="KW-1185">Reference proteome</keyword>
<evidence type="ECO:0000313" key="2">
    <source>
        <dbReference type="EMBL" id="MDR6512827.1"/>
    </source>
</evidence>
<dbReference type="Gene3D" id="3.40.50.1820">
    <property type="entry name" value="alpha/beta hydrolase"/>
    <property type="match status" value="1"/>
</dbReference>
<dbReference type="InterPro" id="IPR051049">
    <property type="entry name" value="Dienelactone_hydrolase-like"/>
</dbReference>
<evidence type="ECO:0000259" key="1">
    <source>
        <dbReference type="Pfam" id="PF01738"/>
    </source>
</evidence>
<dbReference type="InterPro" id="IPR002925">
    <property type="entry name" value="Dienelactn_hydro"/>
</dbReference>
<dbReference type="Proteomes" id="UP001184150">
    <property type="component" value="Unassembled WGS sequence"/>
</dbReference>
<dbReference type="EC" id="3.1.1.45" evidence="2"/>
<feature type="domain" description="Dienelactone hydrolase" evidence="1">
    <location>
        <begin position="62"/>
        <end position="287"/>
    </location>
</feature>
<accession>A0ABU1MSI2</accession>
<evidence type="ECO:0000313" key="3">
    <source>
        <dbReference type="Proteomes" id="UP001184150"/>
    </source>
</evidence>
<comment type="caution">
    <text evidence="2">The sequence shown here is derived from an EMBL/GenBank/DDBJ whole genome shotgun (WGS) entry which is preliminary data.</text>
</comment>
<dbReference type="RefSeq" id="WP_309806254.1">
    <property type="nucleotide sequence ID" value="NZ_JAVDRD010000012.1"/>
</dbReference>
<organism evidence="2 3">
    <name type="scientific">Novosphingobium capsulatum</name>
    <dbReference type="NCBI Taxonomy" id="13688"/>
    <lineage>
        <taxon>Bacteria</taxon>
        <taxon>Pseudomonadati</taxon>
        <taxon>Pseudomonadota</taxon>
        <taxon>Alphaproteobacteria</taxon>
        <taxon>Sphingomonadales</taxon>
        <taxon>Sphingomonadaceae</taxon>
        <taxon>Novosphingobium</taxon>
    </lineage>
</organism>
<keyword evidence="2" id="KW-0378">Hydrolase</keyword>
<sequence length="290" mass="30775">MCDSLTEDDNAQWLAINRRQFAAIGAGAATLAIAPGCVAAAPAGLATESRPVTIETADGTADGFFVYPAKGKYPAVLLWPDIAGLREAYQTMATRLAAAGFAVLAINHYYRNSPAPVLPDFAAWRTPEGQQKLQPMIQALTPEKIQADAGSYVDWLDRQPQVDTAHKVGTQGYCMGGPYTVFAAYARPARIGAAVSCHGANLVNDTAQSPHKLLGQTQASFIFAIAQNDDARAPGDKTALKDAAAAADRPADVAVYPAQHGWCTIDAPVYDKVQAEKVWSKLLALYAKAL</sequence>
<dbReference type="InterPro" id="IPR006311">
    <property type="entry name" value="TAT_signal"/>
</dbReference>
<gene>
    <name evidence="2" type="ORF">J2792_003714</name>
</gene>
<dbReference type="SUPFAM" id="SSF53474">
    <property type="entry name" value="alpha/beta-Hydrolases"/>
    <property type="match status" value="1"/>
</dbReference>
<protein>
    <submittedName>
        <fullName evidence="2">Carboxymethylenebutenolidase</fullName>
        <ecNumber evidence="2">3.1.1.45</ecNumber>
    </submittedName>
</protein>
<dbReference type="EMBL" id="JAVDRD010000012">
    <property type="protein sequence ID" value="MDR6512827.1"/>
    <property type="molecule type" value="Genomic_DNA"/>
</dbReference>
<proteinExistence type="predicted"/>
<name>A0ABU1MSI2_9SPHN</name>
<dbReference type="InterPro" id="IPR029058">
    <property type="entry name" value="AB_hydrolase_fold"/>
</dbReference>
<dbReference type="Pfam" id="PF01738">
    <property type="entry name" value="DLH"/>
    <property type="match status" value="1"/>
</dbReference>
<dbReference type="PROSITE" id="PS51318">
    <property type="entry name" value="TAT"/>
    <property type="match status" value="1"/>
</dbReference>
<dbReference type="PANTHER" id="PTHR46623">
    <property type="entry name" value="CARBOXYMETHYLENEBUTENOLIDASE-RELATED"/>
    <property type="match status" value="1"/>
</dbReference>
<reference evidence="2 3" key="1">
    <citation type="submission" date="2023-07" db="EMBL/GenBank/DDBJ databases">
        <title>Sorghum-associated microbial communities from plants grown in Nebraska, USA.</title>
        <authorList>
            <person name="Schachtman D."/>
        </authorList>
    </citation>
    <scope>NUCLEOTIDE SEQUENCE [LARGE SCALE GENOMIC DNA]</scope>
    <source>
        <strain evidence="2 3">DS1027</strain>
    </source>
</reference>
<dbReference type="GO" id="GO:0008806">
    <property type="term" value="F:carboxymethylenebutenolidase activity"/>
    <property type="evidence" value="ECO:0007669"/>
    <property type="project" value="UniProtKB-EC"/>
</dbReference>